<accession>B9RFM1</accession>
<name>B9RFM1_RICCO</name>
<keyword evidence="2" id="KW-1185">Reference proteome</keyword>
<organism evidence="1 2">
    <name type="scientific">Ricinus communis</name>
    <name type="common">Castor bean</name>
    <dbReference type="NCBI Taxonomy" id="3988"/>
    <lineage>
        <taxon>Eukaryota</taxon>
        <taxon>Viridiplantae</taxon>
        <taxon>Streptophyta</taxon>
        <taxon>Embryophyta</taxon>
        <taxon>Tracheophyta</taxon>
        <taxon>Spermatophyta</taxon>
        <taxon>Magnoliopsida</taxon>
        <taxon>eudicotyledons</taxon>
        <taxon>Gunneridae</taxon>
        <taxon>Pentapetalae</taxon>
        <taxon>rosids</taxon>
        <taxon>fabids</taxon>
        <taxon>Malpighiales</taxon>
        <taxon>Euphorbiaceae</taxon>
        <taxon>Acalyphoideae</taxon>
        <taxon>Acalypheae</taxon>
        <taxon>Ricinus</taxon>
    </lineage>
</organism>
<reference evidence="2" key="1">
    <citation type="journal article" date="2010" name="Nat. Biotechnol.">
        <title>Draft genome sequence of the oilseed species Ricinus communis.</title>
        <authorList>
            <person name="Chan A.P."/>
            <person name="Crabtree J."/>
            <person name="Zhao Q."/>
            <person name="Lorenzi H."/>
            <person name="Orvis J."/>
            <person name="Puiu D."/>
            <person name="Melake-Berhan A."/>
            <person name="Jones K.M."/>
            <person name="Redman J."/>
            <person name="Chen G."/>
            <person name="Cahoon E.B."/>
            <person name="Gedil M."/>
            <person name="Stanke M."/>
            <person name="Haas B.J."/>
            <person name="Wortman J.R."/>
            <person name="Fraser-Liggett C.M."/>
            <person name="Ravel J."/>
            <person name="Rabinowicz P.D."/>
        </authorList>
    </citation>
    <scope>NUCLEOTIDE SEQUENCE [LARGE SCALE GENOMIC DNA]</scope>
    <source>
        <strain evidence="2">cv. Hale</strain>
    </source>
</reference>
<protein>
    <submittedName>
        <fullName evidence="1">Uncharacterized protein</fullName>
    </submittedName>
</protein>
<dbReference type="InParanoid" id="B9RFM1"/>
<evidence type="ECO:0000313" key="1">
    <source>
        <dbReference type="EMBL" id="EEF49992.1"/>
    </source>
</evidence>
<dbReference type="Proteomes" id="UP000008311">
    <property type="component" value="Unassembled WGS sequence"/>
</dbReference>
<gene>
    <name evidence="1" type="ORF">RCOM_1435760</name>
</gene>
<evidence type="ECO:0000313" key="2">
    <source>
        <dbReference type="Proteomes" id="UP000008311"/>
    </source>
</evidence>
<proteinExistence type="predicted"/>
<dbReference type="AlphaFoldDB" id="B9RFM1"/>
<dbReference type="EMBL" id="EQ973777">
    <property type="protein sequence ID" value="EEF49992.1"/>
    <property type="molecule type" value="Genomic_DNA"/>
</dbReference>
<sequence length="58" mass="6996">MPRPHSKWAGLVDFGPLFRTKSISELSKQEELQWIDILPDKQEVEMLFMNERLWIRPK</sequence>